<feature type="domain" description="PAS" evidence="2">
    <location>
        <begin position="1"/>
        <end position="22"/>
    </location>
</feature>
<dbReference type="NCBIfam" id="TIGR00229">
    <property type="entry name" value="sensory_box"/>
    <property type="match status" value="1"/>
</dbReference>
<dbReference type="SUPFAM" id="SSF55781">
    <property type="entry name" value="GAF domain-like"/>
    <property type="match status" value="1"/>
</dbReference>
<dbReference type="Pfam" id="PF01590">
    <property type="entry name" value="GAF"/>
    <property type="match status" value="1"/>
</dbReference>
<dbReference type="PANTHER" id="PTHR43156:SF2">
    <property type="entry name" value="STAGE II SPORULATION PROTEIN E"/>
    <property type="match status" value="1"/>
</dbReference>
<proteinExistence type="predicted"/>
<dbReference type="InterPro" id="IPR035965">
    <property type="entry name" value="PAS-like_dom_sf"/>
</dbReference>
<dbReference type="FunFam" id="3.60.40.10:FF:000031">
    <property type="entry name" value="PAS sensor protein"/>
    <property type="match status" value="1"/>
</dbReference>
<dbReference type="Gene3D" id="3.30.450.40">
    <property type="match status" value="1"/>
</dbReference>
<dbReference type="CDD" id="cd16936">
    <property type="entry name" value="HATPase_RsbW-like"/>
    <property type="match status" value="1"/>
</dbReference>
<dbReference type="eggNOG" id="COG2208">
    <property type="taxonomic scope" value="Bacteria"/>
</dbReference>
<dbReference type="InterPro" id="IPR029016">
    <property type="entry name" value="GAF-like_dom_sf"/>
</dbReference>
<dbReference type="Proteomes" id="UP000000377">
    <property type="component" value="Chromosome"/>
</dbReference>
<dbReference type="SUPFAM" id="SSF81606">
    <property type="entry name" value="PP2C-like"/>
    <property type="match status" value="1"/>
</dbReference>
<keyword evidence="4" id="KW-1185">Reference proteome</keyword>
<dbReference type="KEGG" id="sbh:SBI_08664"/>
<dbReference type="PANTHER" id="PTHR43156">
    <property type="entry name" value="STAGE II SPORULATION PROTEIN E-RELATED"/>
    <property type="match status" value="1"/>
</dbReference>
<feature type="domain" description="PAS" evidence="2">
    <location>
        <begin position="93"/>
        <end position="138"/>
    </location>
</feature>
<dbReference type="Gene3D" id="3.60.40.10">
    <property type="entry name" value="PPM-type phosphatase domain"/>
    <property type="match status" value="1"/>
</dbReference>
<dbReference type="SUPFAM" id="SSF55785">
    <property type="entry name" value="PYP-like sensor domain (PAS domain)"/>
    <property type="match status" value="2"/>
</dbReference>
<gene>
    <name evidence="3" type="ordered locus">SBI_08664</name>
</gene>
<dbReference type="AlphaFoldDB" id="D7BW72"/>
<dbReference type="EMBL" id="CP002047">
    <property type="protein sequence ID" value="ADI11782.1"/>
    <property type="molecule type" value="Genomic_DNA"/>
</dbReference>
<dbReference type="STRING" id="749414.SBI_08664"/>
<organism evidence="3 4">
    <name type="scientific">Streptomyces bingchenggensis (strain BCW-1)</name>
    <dbReference type="NCBI Taxonomy" id="749414"/>
    <lineage>
        <taxon>Bacteria</taxon>
        <taxon>Bacillati</taxon>
        <taxon>Actinomycetota</taxon>
        <taxon>Actinomycetes</taxon>
        <taxon>Kitasatosporales</taxon>
        <taxon>Streptomycetaceae</taxon>
        <taxon>Streptomyces</taxon>
    </lineage>
</organism>
<dbReference type="FunFam" id="3.30.450.40:FF:000035">
    <property type="entry name" value="PAS sensor protein"/>
    <property type="match status" value="1"/>
</dbReference>
<dbReference type="InterPro" id="IPR036457">
    <property type="entry name" value="PPM-type-like_dom_sf"/>
</dbReference>
<dbReference type="SMART" id="SM00331">
    <property type="entry name" value="PP2C_SIG"/>
    <property type="match status" value="1"/>
</dbReference>
<evidence type="ECO:0000313" key="3">
    <source>
        <dbReference type="EMBL" id="ADI11782.1"/>
    </source>
</evidence>
<dbReference type="Pfam" id="PF07228">
    <property type="entry name" value="SpoIIE"/>
    <property type="match status" value="1"/>
</dbReference>
<dbReference type="GO" id="GO:0016791">
    <property type="term" value="F:phosphatase activity"/>
    <property type="evidence" value="ECO:0007669"/>
    <property type="project" value="TreeGrafter"/>
</dbReference>
<accession>D7BW72</accession>
<dbReference type="Pfam" id="PF13581">
    <property type="entry name" value="HATPase_c_2"/>
    <property type="match status" value="1"/>
</dbReference>
<dbReference type="SUPFAM" id="SSF55874">
    <property type="entry name" value="ATPase domain of HSP90 chaperone/DNA topoisomerase II/histidine kinase"/>
    <property type="match status" value="1"/>
</dbReference>
<dbReference type="InterPro" id="IPR001932">
    <property type="entry name" value="PPM-type_phosphatase-like_dom"/>
</dbReference>
<dbReference type="InterPro" id="IPR003018">
    <property type="entry name" value="GAF"/>
</dbReference>
<reference evidence="3 4" key="1">
    <citation type="journal article" date="2010" name="J. Bacteriol.">
        <title>Genome sequence of the milbemycin-producing bacterium Streptomyces bingchenggensis.</title>
        <authorList>
            <person name="Wang X.J."/>
            <person name="Yan Y.J."/>
            <person name="Zhang B."/>
            <person name="An J."/>
            <person name="Wang J.J."/>
            <person name="Tian J."/>
            <person name="Jiang L."/>
            <person name="Chen Y.H."/>
            <person name="Huang S.X."/>
            <person name="Yin M."/>
            <person name="Zhang J."/>
            <person name="Gao A.L."/>
            <person name="Liu C.X."/>
            <person name="Zhu Z.X."/>
            <person name="Xiang W.S."/>
        </authorList>
    </citation>
    <scope>NUCLEOTIDE SEQUENCE [LARGE SCALE GENOMIC DNA]</scope>
    <source>
        <strain evidence="3 4">BCW-1</strain>
    </source>
</reference>
<name>D7BW72_STRBB</name>
<evidence type="ECO:0000256" key="1">
    <source>
        <dbReference type="ARBA" id="ARBA00022801"/>
    </source>
</evidence>
<dbReference type="InterPro" id="IPR052016">
    <property type="entry name" value="Bact_Sigma-Reg"/>
</dbReference>
<evidence type="ECO:0000313" key="4">
    <source>
        <dbReference type="Proteomes" id="UP000000377"/>
    </source>
</evidence>
<dbReference type="InterPro" id="IPR003594">
    <property type="entry name" value="HATPase_dom"/>
</dbReference>
<keyword evidence="1" id="KW-0378">Hydrolase</keyword>
<dbReference type="eggNOG" id="COG2172">
    <property type="taxonomic scope" value="Bacteria"/>
</dbReference>
<dbReference type="Pfam" id="PF08448">
    <property type="entry name" value="PAS_4"/>
    <property type="match status" value="1"/>
</dbReference>
<dbReference type="InterPro" id="IPR036890">
    <property type="entry name" value="HATPase_C_sf"/>
</dbReference>
<dbReference type="InterPro" id="IPR000014">
    <property type="entry name" value="PAS"/>
</dbReference>
<dbReference type="InterPro" id="IPR013656">
    <property type="entry name" value="PAS_4"/>
</dbReference>
<protein>
    <recommendedName>
        <fullName evidence="2">PAS domain-containing protein</fullName>
    </recommendedName>
</protein>
<dbReference type="eggNOG" id="COG3829">
    <property type="taxonomic scope" value="Bacteria"/>
</dbReference>
<sequence length="778" mass="83639">MITWNSGAEQLLGHLPGDVLGRAAADLLASPLPASARTCLAERKEWSGTLVLRHRGGTPVGAVVRAFPQREAHGDAGWVLIAEPPASATDRETEALRDWALSQLPVAVLIHDAEARVVEANTEALDLLGLREETILGRRVDDGLRTGSPYAGLADAISQVTRTGKPLHKDMSVRSPGESRPRTWSFTVSPLKDPAGRVRGASTVVHDVTESTRARRQRGVVNEASVRIGTTLEVVRTADELAKLAVDRFADFAAVDLVDQVYGGGEPKPGGPADTTAMRRAANRSVLDGCPEATFKPGELSLFPAGSALMDSLVGGRAVRHDADEPEIRAWLAEHPHLASKVSAFGMHSTLLVPMRARGTPLGFALFARHRTAEPFDDDDLLLAEEITARAAVCVDNARRYTRERNTSLTLQRSLLPQRVPRESAVEVASRYLPTGSQAGVGGDWFDVIPLSGARVALVVGDVVGHGIQASATMGRLRTAVRTLADVDLPPDELLTHLDDLVLRLDRAEDSEDGDGRPASDGDVGATCLYAVYDPIARTCTMARAGHPPPALVNPDGTVDFADLPAGPPLGLGGLPFESAVLDLPEGSLITLYTDGLIEAIGRDVEVGSDMLRSALRDPNQPLEQTCDTILERLLPERPTDDVALLIARTRTLAPSQVATWELPSDPAVVATARKEAMTRLVDWGLDEVDFVTELVVSELVTNAIRYGAAPIQLRLIHDRTLICEVSDASNTAPHLRRARVYDEGGRGLLLVAQLTDHWGTRHTPHGKTIWAELRLQP</sequence>
<dbReference type="FunFam" id="3.30.565.10:FF:000028">
    <property type="entry name" value="PAS sensor protein"/>
    <property type="match status" value="1"/>
</dbReference>
<dbReference type="CDD" id="cd00130">
    <property type="entry name" value="PAS"/>
    <property type="match status" value="2"/>
</dbReference>
<dbReference type="Gene3D" id="3.30.565.10">
    <property type="entry name" value="Histidine kinase-like ATPase, C-terminal domain"/>
    <property type="match status" value="1"/>
</dbReference>
<dbReference type="Pfam" id="PF13426">
    <property type="entry name" value="PAS_9"/>
    <property type="match status" value="1"/>
</dbReference>
<dbReference type="Gene3D" id="3.30.450.20">
    <property type="entry name" value="PAS domain"/>
    <property type="match status" value="2"/>
</dbReference>
<evidence type="ECO:0000259" key="2">
    <source>
        <dbReference type="PROSITE" id="PS50112"/>
    </source>
</evidence>
<dbReference type="PATRIC" id="fig|749414.3.peg.8912"/>
<dbReference type="HOGENOM" id="CLU_000445_43_3_11"/>
<dbReference type="SMART" id="SM00091">
    <property type="entry name" value="PAS"/>
    <property type="match status" value="1"/>
</dbReference>
<dbReference type="PROSITE" id="PS50112">
    <property type="entry name" value="PAS"/>
    <property type="match status" value="2"/>
</dbReference>